<evidence type="ECO:0000256" key="1">
    <source>
        <dbReference type="ARBA" id="ARBA00005568"/>
    </source>
</evidence>
<keyword evidence="3" id="KW-0456">Lyase</keyword>
<comment type="caution">
    <text evidence="5">The sequence shown here is derived from an EMBL/GenBank/DDBJ whole genome shotgun (WGS) entry which is preliminary data.</text>
</comment>
<organism evidence="5 6">
    <name type="scientific">Scytalidium lignicola</name>
    <name type="common">Hyphomycete</name>
    <dbReference type="NCBI Taxonomy" id="5539"/>
    <lineage>
        <taxon>Eukaryota</taxon>
        <taxon>Fungi</taxon>
        <taxon>Dikarya</taxon>
        <taxon>Ascomycota</taxon>
        <taxon>Pezizomycotina</taxon>
        <taxon>Leotiomycetes</taxon>
        <taxon>Leotiomycetes incertae sedis</taxon>
        <taxon>Scytalidium</taxon>
    </lineage>
</organism>
<feature type="non-terminal residue" evidence="5">
    <location>
        <position position="266"/>
    </location>
</feature>
<accession>A0A3E2H1Y7</accession>
<dbReference type="Pfam" id="PF03328">
    <property type="entry name" value="HpcH_HpaI"/>
    <property type="match status" value="1"/>
</dbReference>
<comment type="similarity">
    <text evidence="1">Belongs to the HpcH/HpaI aldolase family.</text>
</comment>
<dbReference type="Gene3D" id="3.20.20.60">
    <property type="entry name" value="Phosphoenolpyruvate-binding domains"/>
    <property type="match status" value="1"/>
</dbReference>
<dbReference type="InterPro" id="IPR040442">
    <property type="entry name" value="Pyrv_kinase-like_dom_sf"/>
</dbReference>
<keyword evidence="2" id="KW-0479">Metal-binding</keyword>
<feature type="non-terminal residue" evidence="5">
    <location>
        <position position="1"/>
    </location>
</feature>
<dbReference type="GO" id="GO:0005737">
    <property type="term" value="C:cytoplasm"/>
    <property type="evidence" value="ECO:0007669"/>
    <property type="project" value="TreeGrafter"/>
</dbReference>
<dbReference type="InterPro" id="IPR050251">
    <property type="entry name" value="HpcH-HpaI_aldolase"/>
</dbReference>
<dbReference type="EMBL" id="NCSJ02000210">
    <property type="protein sequence ID" value="RFU27375.1"/>
    <property type="molecule type" value="Genomic_DNA"/>
</dbReference>
<dbReference type="InterPro" id="IPR015813">
    <property type="entry name" value="Pyrv/PenolPyrv_kinase-like_dom"/>
</dbReference>
<sequence>MTTSFNKKIQAKAPLLGGFVSLNTTYAAQIMARSGFDWLLIDMEHSPLSAHQANDMVHATITASQGSCVPVIRVPSHGVEWIKWALDSGVSAIIVPMINNKDEMDQVIKYACYPPLGQRSSGPFRTPFADLDEKTTSFDKYRSEMIKEVAVHAMIESVDGVENAEAIMSTKGVNGVFVGPVDLRSSMGFSGSDGDEEEYINALKKILAIAKKLNIPVGILGSQDKLPRQVEMGFDYFLLAGDAALLVQGAELVLGKAKKSILEAKS</sequence>
<proteinExistence type="inferred from homology"/>
<reference evidence="5 6" key="1">
    <citation type="submission" date="2018-05" db="EMBL/GenBank/DDBJ databases">
        <title>Draft genome sequence of Scytalidium lignicola DSM 105466, a ubiquitous saprotrophic fungus.</title>
        <authorList>
            <person name="Buettner E."/>
            <person name="Gebauer A.M."/>
            <person name="Hofrichter M."/>
            <person name="Liers C."/>
            <person name="Kellner H."/>
        </authorList>
    </citation>
    <scope>NUCLEOTIDE SEQUENCE [LARGE SCALE GENOMIC DNA]</scope>
    <source>
        <strain evidence="5 6">DSM 105466</strain>
    </source>
</reference>
<feature type="domain" description="HpcH/HpaI aldolase/citrate lyase" evidence="4">
    <location>
        <begin position="18"/>
        <end position="218"/>
    </location>
</feature>
<protein>
    <recommendedName>
        <fullName evidence="4">HpcH/HpaI aldolase/citrate lyase domain-containing protein</fullName>
    </recommendedName>
</protein>
<name>A0A3E2H1Y7_SCYLI</name>
<dbReference type="GO" id="GO:0046872">
    <property type="term" value="F:metal ion binding"/>
    <property type="evidence" value="ECO:0007669"/>
    <property type="project" value="UniProtKB-KW"/>
</dbReference>
<dbReference type="OMA" id="MVHATIT"/>
<evidence type="ECO:0000259" key="4">
    <source>
        <dbReference type="Pfam" id="PF03328"/>
    </source>
</evidence>
<dbReference type="InterPro" id="IPR005000">
    <property type="entry name" value="Aldolase/citrate-lyase_domain"/>
</dbReference>
<keyword evidence="6" id="KW-1185">Reference proteome</keyword>
<dbReference type="STRING" id="5539.A0A3E2H1Y7"/>
<evidence type="ECO:0000313" key="6">
    <source>
        <dbReference type="Proteomes" id="UP000258309"/>
    </source>
</evidence>
<dbReference type="AlphaFoldDB" id="A0A3E2H1Y7"/>
<evidence type="ECO:0000313" key="5">
    <source>
        <dbReference type="EMBL" id="RFU27375.1"/>
    </source>
</evidence>
<gene>
    <name evidence="5" type="ORF">B7463_g8975</name>
</gene>
<dbReference type="GO" id="GO:0016832">
    <property type="term" value="F:aldehyde-lyase activity"/>
    <property type="evidence" value="ECO:0007669"/>
    <property type="project" value="TreeGrafter"/>
</dbReference>
<dbReference type="SUPFAM" id="SSF51621">
    <property type="entry name" value="Phosphoenolpyruvate/pyruvate domain"/>
    <property type="match status" value="1"/>
</dbReference>
<evidence type="ECO:0000256" key="2">
    <source>
        <dbReference type="ARBA" id="ARBA00022723"/>
    </source>
</evidence>
<dbReference type="PANTHER" id="PTHR30502:SF0">
    <property type="entry name" value="PHOSPHOENOLPYRUVATE CARBOXYLASE FAMILY PROTEIN"/>
    <property type="match status" value="1"/>
</dbReference>
<dbReference type="PANTHER" id="PTHR30502">
    <property type="entry name" value="2-KETO-3-DEOXY-L-RHAMNONATE ALDOLASE"/>
    <property type="match status" value="1"/>
</dbReference>
<evidence type="ECO:0000256" key="3">
    <source>
        <dbReference type="ARBA" id="ARBA00023239"/>
    </source>
</evidence>
<dbReference type="Proteomes" id="UP000258309">
    <property type="component" value="Unassembled WGS sequence"/>
</dbReference>
<dbReference type="OrthoDB" id="1621678at2759"/>